<proteinExistence type="predicted"/>
<feature type="compositionally biased region" description="Pro residues" evidence="1">
    <location>
        <begin position="12"/>
        <end position="21"/>
    </location>
</feature>
<organism evidence="4">
    <name type="scientific">freshwater metagenome</name>
    <dbReference type="NCBI Taxonomy" id="449393"/>
    <lineage>
        <taxon>unclassified sequences</taxon>
        <taxon>metagenomes</taxon>
        <taxon>ecological metagenomes</taxon>
    </lineage>
</organism>
<feature type="transmembrane region" description="Helical" evidence="2">
    <location>
        <begin position="180"/>
        <end position="205"/>
    </location>
</feature>
<accession>A0A6J6NRJ4</accession>
<dbReference type="EMBL" id="CAEZXM010000101">
    <property type="protein sequence ID" value="CAB4689381.1"/>
    <property type="molecule type" value="Genomic_DNA"/>
</dbReference>
<reference evidence="4" key="1">
    <citation type="submission" date="2020-05" db="EMBL/GenBank/DDBJ databases">
        <authorList>
            <person name="Chiriac C."/>
            <person name="Salcher M."/>
            <person name="Ghai R."/>
            <person name="Kavagutti S V."/>
        </authorList>
    </citation>
    <scope>NUCLEOTIDE SEQUENCE</scope>
</reference>
<evidence type="ECO:0000256" key="1">
    <source>
        <dbReference type="SAM" id="MobiDB-lite"/>
    </source>
</evidence>
<evidence type="ECO:0000313" key="4">
    <source>
        <dbReference type="EMBL" id="CAB4689381.1"/>
    </source>
</evidence>
<feature type="region of interest" description="Disordered" evidence="1">
    <location>
        <begin position="1"/>
        <end position="21"/>
    </location>
</feature>
<evidence type="ECO:0000259" key="3">
    <source>
        <dbReference type="Pfam" id="PF14219"/>
    </source>
</evidence>
<feature type="transmembrane region" description="Helical" evidence="2">
    <location>
        <begin position="140"/>
        <end position="159"/>
    </location>
</feature>
<name>A0A6J6NRJ4_9ZZZZ</name>
<feature type="transmembrane region" description="Helical" evidence="2">
    <location>
        <begin position="225"/>
        <end position="246"/>
    </location>
</feature>
<feature type="transmembrane region" description="Helical" evidence="2">
    <location>
        <begin position="95"/>
        <end position="120"/>
    </location>
</feature>
<feature type="domain" description="DUF4328" evidence="3">
    <location>
        <begin position="91"/>
        <end position="251"/>
    </location>
</feature>
<protein>
    <submittedName>
        <fullName evidence="4">Unannotated protein</fullName>
    </submittedName>
</protein>
<keyword evidence="2" id="KW-0472">Membrane</keyword>
<keyword evidence="2" id="KW-1133">Transmembrane helix</keyword>
<dbReference type="AlphaFoldDB" id="A0A6J6NRJ4"/>
<dbReference type="Pfam" id="PF14219">
    <property type="entry name" value="DUF4328"/>
    <property type="match status" value="1"/>
</dbReference>
<feature type="transmembrane region" description="Helical" evidence="2">
    <location>
        <begin position="52"/>
        <end position="74"/>
    </location>
</feature>
<sequence>MSDFDWGTPLGNQPPPPPPPAYLTAPPNFGAYNGSGTGASSPLQNVGGLAKWITRLMVVIVVLSAFTVSISFNLRGQARDFLDGKLSDTDFTNSFGLTGLLAILTGAATLAVFVLTIIWMFRIARNNQTFGRVGTWVPGWAIGGWFLPPCVLYVIPFLMMRDLWKGSDPQSGPDWKKNPVDPVVTTWWILYGLIPTFFIGVTFAGASSLTQQSTEDAARKLVDSFTISTLASMFQLAAAIAFIQLVRRLTARHKQFTGVA</sequence>
<gene>
    <name evidence="4" type="ORF">UFOPK2366_00663</name>
</gene>
<keyword evidence="2" id="KW-0812">Transmembrane</keyword>
<dbReference type="InterPro" id="IPR025565">
    <property type="entry name" value="DUF4328"/>
</dbReference>
<evidence type="ECO:0000256" key="2">
    <source>
        <dbReference type="SAM" id="Phobius"/>
    </source>
</evidence>